<dbReference type="InterPro" id="IPR000253">
    <property type="entry name" value="FHA_dom"/>
</dbReference>
<dbReference type="EMBL" id="JAABOA010005010">
    <property type="protein sequence ID" value="KAF9577304.1"/>
    <property type="molecule type" value="Genomic_DNA"/>
</dbReference>
<dbReference type="PANTHER" id="PTHR15715:SF37">
    <property type="entry name" value="LD47843P"/>
    <property type="match status" value="1"/>
</dbReference>
<dbReference type="Pfam" id="PF00498">
    <property type="entry name" value="FHA"/>
    <property type="match status" value="1"/>
</dbReference>
<feature type="domain" description="FHA" evidence="2">
    <location>
        <begin position="90"/>
        <end position="146"/>
    </location>
</feature>
<proteinExistence type="predicted"/>
<dbReference type="OrthoDB" id="687730at2759"/>
<dbReference type="SMART" id="SM00240">
    <property type="entry name" value="FHA"/>
    <property type="match status" value="1"/>
</dbReference>
<dbReference type="PROSITE" id="PS50006">
    <property type="entry name" value="FHA_DOMAIN"/>
    <property type="match status" value="1"/>
</dbReference>
<organism evidence="3 4">
    <name type="scientific">Lunasporangiospora selenospora</name>
    <dbReference type="NCBI Taxonomy" id="979761"/>
    <lineage>
        <taxon>Eukaryota</taxon>
        <taxon>Fungi</taxon>
        <taxon>Fungi incertae sedis</taxon>
        <taxon>Mucoromycota</taxon>
        <taxon>Mortierellomycotina</taxon>
        <taxon>Mortierellomycetes</taxon>
        <taxon>Mortierellales</taxon>
        <taxon>Mortierellaceae</taxon>
        <taxon>Lunasporangiospora</taxon>
    </lineage>
</organism>
<feature type="region of interest" description="Disordered" evidence="1">
    <location>
        <begin position="1"/>
        <end position="63"/>
    </location>
</feature>
<name>A0A9P6FL86_9FUNG</name>
<feature type="compositionally biased region" description="Low complexity" evidence="1">
    <location>
        <begin position="44"/>
        <end position="61"/>
    </location>
</feature>
<reference evidence="3" key="1">
    <citation type="journal article" date="2020" name="Fungal Divers.">
        <title>Resolving the Mortierellaceae phylogeny through synthesis of multi-gene phylogenetics and phylogenomics.</title>
        <authorList>
            <person name="Vandepol N."/>
            <person name="Liber J."/>
            <person name="Desiro A."/>
            <person name="Na H."/>
            <person name="Kennedy M."/>
            <person name="Barry K."/>
            <person name="Grigoriev I.V."/>
            <person name="Miller A.N."/>
            <person name="O'Donnell K."/>
            <person name="Stajich J.E."/>
            <person name="Bonito G."/>
        </authorList>
    </citation>
    <scope>NUCLEOTIDE SEQUENCE</scope>
    <source>
        <strain evidence="3">KOD1015</strain>
    </source>
</reference>
<dbReference type="InterPro" id="IPR008984">
    <property type="entry name" value="SMAD_FHA_dom_sf"/>
</dbReference>
<feature type="compositionally biased region" description="Low complexity" evidence="1">
    <location>
        <begin position="1"/>
        <end position="37"/>
    </location>
</feature>
<accession>A0A9P6FL86</accession>
<dbReference type="Gene3D" id="2.60.200.20">
    <property type="match status" value="1"/>
</dbReference>
<protein>
    <recommendedName>
        <fullName evidence="2">FHA domain-containing protein</fullName>
    </recommendedName>
</protein>
<feature type="non-terminal residue" evidence="3">
    <location>
        <position position="1"/>
    </location>
</feature>
<evidence type="ECO:0000313" key="3">
    <source>
        <dbReference type="EMBL" id="KAF9577304.1"/>
    </source>
</evidence>
<gene>
    <name evidence="3" type="ORF">BGW38_007584</name>
</gene>
<dbReference type="SUPFAM" id="SSF49879">
    <property type="entry name" value="SMAD/FHA domain"/>
    <property type="match status" value="1"/>
</dbReference>
<dbReference type="PANTHER" id="PTHR15715">
    <property type="entry name" value="CENTROSOMAL PROTEIN OF 170 KDA"/>
    <property type="match status" value="1"/>
</dbReference>
<dbReference type="AlphaFoldDB" id="A0A9P6FL86"/>
<dbReference type="Proteomes" id="UP000780801">
    <property type="component" value="Unassembled WGS sequence"/>
</dbReference>
<sequence length="176" mass="19113">MSTSSSRHSSIPSSPVSSGYSTPTSSSYSSHSSNSYSTNTRHVNSNSNNSSNGHGHSNGHGAQYSPILVLEPVNNTFMLKSLELPDQTKVKIGRQTGVATAPNPTNGYFDSRVLSRIHAEVWSEGNKVYLRDLKSSNGTFLNGRRLCPENTESEVFELNQNDNVEFGIDITDENGV</sequence>
<evidence type="ECO:0000256" key="1">
    <source>
        <dbReference type="SAM" id="MobiDB-lite"/>
    </source>
</evidence>
<dbReference type="InterPro" id="IPR051176">
    <property type="entry name" value="Cent_Immune-Sig_Mod"/>
</dbReference>
<evidence type="ECO:0000313" key="4">
    <source>
        <dbReference type="Proteomes" id="UP000780801"/>
    </source>
</evidence>
<comment type="caution">
    <text evidence="3">The sequence shown here is derived from an EMBL/GenBank/DDBJ whole genome shotgun (WGS) entry which is preliminary data.</text>
</comment>
<dbReference type="GO" id="GO:0005737">
    <property type="term" value="C:cytoplasm"/>
    <property type="evidence" value="ECO:0007669"/>
    <property type="project" value="TreeGrafter"/>
</dbReference>
<evidence type="ECO:0000259" key="2">
    <source>
        <dbReference type="PROSITE" id="PS50006"/>
    </source>
</evidence>
<keyword evidence="4" id="KW-1185">Reference proteome</keyword>